<keyword evidence="1 3" id="KW-0547">Nucleotide-binding</keyword>
<comment type="similarity">
    <text evidence="3">Belongs to the AAA ATPase family.</text>
</comment>
<accession>A0A7S0KR38</accession>
<dbReference type="GO" id="GO:0005524">
    <property type="term" value="F:ATP binding"/>
    <property type="evidence" value="ECO:0007669"/>
    <property type="project" value="UniProtKB-KW"/>
</dbReference>
<organism evidence="6">
    <name type="scientific">Micromonas pusilla</name>
    <name type="common">Picoplanktonic green alga</name>
    <name type="synonym">Chromulina pusilla</name>
    <dbReference type="NCBI Taxonomy" id="38833"/>
    <lineage>
        <taxon>Eukaryota</taxon>
        <taxon>Viridiplantae</taxon>
        <taxon>Chlorophyta</taxon>
        <taxon>Mamiellophyceae</taxon>
        <taxon>Mamiellales</taxon>
        <taxon>Mamiellaceae</taxon>
        <taxon>Micromonas</taxon>
    </lineage>
</organism>
<dbReference type="InterPro" id="IPR003959">
    <property type="entry name" value="ATPase_AAA_core"/>
</dbReference>
<dbReference type="PROSITE" id="PS00674">
    <property type="entry name" value="AAA"/>
    <property type="match status" value="2"/>
</dbReference>
<dbReference type="GO" id="GO:0016887">
    <property type="term" value="F:ATP hydrolysis activity"/>
    <property type="evidence" value="ECO:0007669"/>
    <property type="project" value="InterPro"/>
</dbReference>
<feature type="domain" description="AAA+ ATPase" evidence="5">
    <location>
        <begin position="18"/>
        <end position="154"/>
    </location>
</feature>
<evidence type="ECO:0000256" key="4">
    <source>
        <dbReference type="SAM" id="MobiDB-lite"/>
    </source>
</evidence>
<dbReference type="GO" id="GO:0009507">
    <property type="term" value="C:chloroplast"/>
    <property type="evidence" value="ECO:0007669"/>
    <property type="project" value="TreeGrafter"/>
</dbReference>
<dbReference type="Pfam" id="PF17862">
    <property type="entry name" value="AAA_lid_3"/>
    <property type="match status" value="2"/>
</dbReference>
<proteinExistence type="inferred from homology"/>
<dbReference type="SUPFAM" id="SSF52540">
    <property type="entry name" value="P-loop containing nucleoside triphosphate hydrolases"/>
    <property type="match status" value="2"/>
</dbReference>
<dbReference type="InterPro" id="IPR003593">
    <property type="entry name" value="AAA+_ATPase"/>
</dbReference>
<evidence type="ECO:0000313" key="6">
    <source>
        <dbReference type="EMBL" id="CAD8589573.1"/>
    </source>
</evidence>
<dbReference type="InterPro" id="IPR003960">
    <property type="entry name" value="ATPase_AAA_CS"/>
</dbReference>
<keyword evidence="2 3" id="KW-0067">ATP-binding</keyword>
<feature type="region of interest" description="Disordered" evidence="4">
    <location>
        <begin position="578"/>
        <end position="600"/>
    </location>
</feature>
<dbReference type="AlphaFoldDB" id="A0A7S0KR38"/>
<dbReference type="FunFam" id="3.40.50.300:FF:000661">
    <property type="entry name" value="calmodulin-interacting protein 111 isoform X1"/>
    <property type="match status" value="1"/>
</dbReference>
<sequence length="600" mass="65553">MGSPSPRRSSKTPRTDDRPSRAAAAAAGANLLVVRGPELIGPVVGESEAALRGVFKEAVRTRPCVVMIDEIDSIAPARRGGDGVTGGAKGGGDEDAMSNRVVTTLLSILDGVSAENLDLHRVVVVATTNRPEAIDRALRRPGRFDKEIEVGVPTPASRREIFAIKLRDVAHELTDADVDELSKGCHGFVGADCAALVNQAAYQALRRRVKEKEAWWWEERAGKFAPFTFKVGEALLKTEEQMREDMIRQDMLSLSWEERMEMSRKFDRSDACKTRTVTTADFEFAKKRVRPSALREVQIEVPKVSWDDVGGNHEVKQLLKEAVEWTEKYPEAMARLGAKPPKGVLLYGPPGCSKTMLARAVASESGRNFLSVKGPELYSKWVGDSEKAVRTLFRRAKTSAPSVIFIDEIDGLVQTRSDGGSGDGGVNVHDRVLTQLLTEMDGIDAAGSKVAVIAATNMPHLIDPALLRPGRFDRLLYIPLPADPKDRTEILRVTTKKMPLAPDVDLDAMGTQLAGYTGADIAALCREAGMAALEEDIDITHIHARHFATSAAKTKASPPTPDWLRDIYERFRRGQTKVPSSLNLEAMTSPRDESDDKGGV</sequence>
<dbReference type="InterPro" id="IPR050168">
    <property type="entry name" value="AAA_ATPase_domain"/>
</dbReference>
<evidence type="ECO:0000256" key="3">
    <source>
        <dbReference type="RuleBase" id="RU003651"/>
    </source>
</evidence>
<dbReference type="PANTHER" id="PTHR23077:SF27">
    <property type="entry name" value="ATPASE FAMILY GENE 2 PROTEIN HOMOLOG A"/>
    <property type="match status" value="1"/>
</dbReference>
<feature type="domain" description="AAA+ ATPase" evidence="5">
    <location>
        <begin position="340"/>
        <end position="482"/>
    </location>
</feature>
<name>A0A7S0KR38_MICPS</name>
<dbReference type="Gene3D" id="3.40.50.300">
    <property type="entry name" value="P-loop containing nucleotide triphosphate hydrolases"/>
    <property type="match status" value="2"/>
</dbReference>
<reference evidence="6" key="1">
    <citation type="submission" date="2021-01" db="EMBL/GenBank/DDBJ databases">
        <authorList>
            <person name="Corre E."/>
            <person name="Pelletier E."/>
            <person name="Niang G."/>
            <person name="Scheremetjew M."/>
            <person name="Finn R."/>
            <person name="Kale V."/>
            <person name="Holt S."/>
            <person name="Cochrane G."/>
            <person name="Meng A."/>
            <person name="Brown T."/>
            <person name="Cohen L."/>
        </authorList>
    </citation>
    <scope>NUCLEOTIDE SEQUENCE</scope>
    <source>
        <strain evidence="6">CCMP494</strain>
    </source>
</reference>
<dbReference type="InterPro" id="IPR027417">
    <property type="entry name" value="P-loop_NTPase"/>
</dbReference>
<protein>
    <recommendedName>
        <fullName evidence="5">AAA+ ATPase domain-containing protein</fullName>
    </recommendedName>
</protein>
<dbReference type="InterPro" id="IPR041569">
    <property type="entry name" value="AAA_lid_3"/>
</dbReference>
<dbReference type="Gene3D" id="1.10.8.60">
    <property type="match status" value="2"/>
</dbReference>
<gene>
    <name evidence="6" type="ORF">MSP1404_LOCUS7022</name>
</gene>
<feature type="region of interest" description="Disordered" evidence="4">
    <location>
        <begin position="1"/>
        <end position="23"/>
    </location>
</feature>
<dbReference type="SMART" id="SM00382">
    <property type="entry name" value="AAA"/>
    <property type="match status" value="2"/>
</dbReference>
<dbReference type="Pfam" id="PF00004">
    <property type="entry name" value="AAA"/>
    <property type="match status" value="2"/>
</dbReference>
<feature type="compositionally biased region" description="Basic and acidic residues" evidence="4">
    <location>
        <begin position="590"/>
        <end position="600"/>
    </location>
</feature>
<dbReference type="EMBL" id="HBEV01009177">
    <property type="protein sequence ID" value="CAD8589573.1"/>
    <property type="molecule type" value="Transcribed_RNA"/>
</dbReference>
<dbReference type="PANTHER" id="PTHR23077">
    <property type="entry name" value="AAA-FAMILY ATPASE"/>
    <property type="match status" value="1"/>
</dbReference>
<evidence type="ECO:0000256" key="1">
    <source>
        <dbReference type="ARBA" id="ARBA00022741"/>
    </source>
</evidence>
<evidence type="ECO:0000256" key="2">
    <source>
        <dbReference type="ARBA" id="ARBA00022840"/>
    </source>
</evidence>
<evidence type="ECO:0000259" key="5">
    <source>
        <dbReference type="SMART" id="SM00382"/>
    </source>
</evidence>